<feature type="coiled-coil region" evidence="1">
    <location>
        <begin position="58"/>
        <end position="85"/>
    </location>
</feature>
<keyword evidence="3" id="KW-1185">Reference proteome</keyword>
<evidence type="ECO:0000313" key="3">
    <source>
        <dbReference type="Proteomes" id="UP000823399"/>
    </source>
</evidence>
<accession>A0A9P7EYF8</accession>
<dbReference type="Proteomes" id="UP000823399">
    <property type="component" value="Unassembled WGS sequence"/>
</dbReference>
<gene>
    <name evidence="2" type="ORF">F5147DRAFT_656154</name>
</gene>
<name>A0A9P7EYF8_9AGAM</name>
<keyword evidence="1" id="KW-0175">Coiled coil</keyword>
<comment type="caution">
    <text evidence="2">The sequence shown here is derived from an EMBL/GenBank/DDBJ whole genome shotgun (WGS) entry which is preliminary data.</text>
</comment>
<evidence type="ECO:0000313" key="2">
    <source>
        <dbReference type="EMBL" id="KAG2098270.1"/>
    </source>
</evidence>
<organism evidence="2 3">
    <name type="scientific">Suillus discolor</name>
    <dbReference type="NCBI Taxonomy" id="1912936"/>
    <lineage>
        <taxon>Eukaryota</taxon>
        <taxon>Fungi</taxon>
        <taxon>Dikarya</taxon>
        <taxon>Basidiomycota</taxon>
        <taxon>Agaricomycotina</taxon>
        <taxon>Agaricomycetes</taxon>
        <taxon>Agaricomycetidae</taxon>
        <taxon>Boletales</taxon>
        <taxon>Suillineae</taxon>
        <taxon>Suillaceae</taxon>
        <taxon>Suillus</taxon>
    </lineage>
</organism>
<proteinExistence type="predicted"/>
<evidence type="ECO:0000256" key="1">
    <source>
        <dbReference type="SAM" id="Coils"/>
    </source>
</evidence>
<sequence>MPLQMENPNHAVVPNFQSPEYEEARAQLVNEAINDQQAATILANLWCIQNHMDKHQWAARLEGEAREAEAEHREATEEEAQCQLALKAEQEAAIQEKHKKNKSKYAPIKNIDVNVPSNPIILPCQYAIWKMKSGKYCELFYFTNSGLEEASRSTFTADEDTLIMMPTSDGLHKWIPASAARDPKAQVIKDKNLTWEQFNESAPHMITLMKKNDWPDDRVDMHISF</sequence>
<protein>
    <submittedName>
        <fullName evidence="2">Uncharacterized protein</fullName>
    </submittedName>
</protein>
<dbReference type="EMBL" id="JABBWM010000062">
    <property type="protein sequence ID" value="KAG2098270.1"/>
    <property type="molecule type" value="Genomic_DNA"/>
</dbReference>
<reference evidence="2" key="1">
    <citation type="journal article" date="2020" name="New Phytol.">
        <title>Comparative genomics reveals dynamic genome evolution in host specialist ectomycorrhizal fungi.</title>
        <authorList>
            <person name="Lofgren L.A."/>
            <person name="Nguyen N.H."/>
            <person name="Vilgalys R."/>
            <person name="Ruytinx J."/>
            <person name="Liao H.L."/>
            <person name="Branco S."/>
            <person name="Kuo A."/>
            <person name="LaButti K."/>
            <person name="Lipzen A."/>
            <person name="Andreopoulos W."/>
            <person name="Pangilinan J."/>
            <person name="Riley R."/>
            <person name="Hundley H."/>
            <person name="Na H."/>
            <person name="Barry K."/>
            <person name="Grigoriev I.V."/>
            <person name="Stajich J.E."/>
            <person name="Kennedy P.G."/>
        </authorList>
    </citation>
    <scope>NUCLEOTIDE SEQUENCE</scope>
    <source>
        <strain evidence="2">FC423</strain>
    </source>
</reference>
<dbReference type="RefSeq" id="XP_041288824.1">
    <property type="nucleotide sequence ID" value="XM_041434064.1"/>
</dbReference>
<dbReference type="OrthoDB" id="2688210at2759"/>
<dbReference type="AlphaFoldDB" id="A0A9P7EYF8"/>
<dbReference type="GeneID" id="64696323"/>